<evidence type="ECO:0000313" key="2">
    <source>
        <dbReference type="Proteomes" id="UP000649617"/>
    </source>
</evidence>
<evidence type="ECO:0008006" key="3">
    <source>
        <dbReference type="Google" id="ProtNLM"/>
    </source>
</evidence>
<evidence type="ECO:0000313" key="1">
    <source>
        <dbReference type="EMBL" id="CAE7238058.1"/>
    </source>
</evidence>
<sequence length="214" mass="24533">MRPFKRSGLEPGVTTLMLRRLPEDWGALSVLDWLQQNKIKLRQIDFLYVPFDKHTNTNIELAFINFVDSATAKQVYKLVVKHNKELIWDVVVSAGNVQGFEWNLAYFLIRFGPRATWGEDAPLIFRNGAQLRDREEIAQAYADIPSHVLDEAARFVRAETAGSPPRGTRRRAQRPTWRLSAETMSIEQFQVDGSEDELLSIIRSVDNGAWVFSL</sequence>
<protein>
    <recommendedName>
        <fullName evidence="3">RRM domain-containing protein</fullName>
    </recommendedName>
</protein>
<dbReference type="EMBL" id="CAJNIZ010005017">
    <property type="protein sequence ID" value="CAE7238058.1"/>
    <property type="molecule type" value="Genomic_DNA"/>
</dbReference>
<comment type="caution">
    <text evidence="1">The sequence shown here is derived from an EMBL/GenBank/DDBJ whole genome shotgun (WGS) entry which is preliminary data.</text>
</comment>
<organism evidence="1 2">
    <name type="scientific">Symbiodinium pilosum</name>
    <name type="common">Dinoflagellate</name>
    <dbReference type="NCBI Taxonomy" id="2952"/>
    <lineage>
        <taxon>Eukaryota</taxon>
        <taxon>Sar</taxon>
        <taxon>Alveolata</taxon>
        <taxon>Dinophyceae</taxon>
        <taxon>Suessiales</taxon>
        <taxon>Symbiodiniaceae</taxon>
        <taxon>Symbiodinium</taxon>
    </lineage>
</organism>
<dbReference type="AlphaFoldDB" id="A0A812L9C7"/>
<dbReference type="OrthoDB" id="419663at2759"/>
<name>A0A812L9C7_SYMPI</name>
<keyword evidence="2" id="KW-1185">Reference proteome</keyword>
<reference evidence="1" key="1">
    <citation type="submission" date="2021-02" db="EMBL/GenBank/DDBJ databases">
        <authorList>
            <person name="Dougan E. K."/>
            <person name="Rhodes N."/>
            <person name="Thang M."/>
            <person name="Chan C."/>
        </authorList>
    </citation>
    <scope>NUCLEOTIDE SEQUENCE</scope>
</reference>
<proteinExistence type="predicted"/>
<gene>
    <name evidence="1" type="ORF">SPIL2461_LOCUS3957</name>
</gene>
<accession>A0A812L9C7</accession>
<dbReference type="Proteomes" id="UP000649617">
    <property type="component" value="Unassembled WGS sequence"/>
</dbReference>